<sequence length="157" mass="17512">MEIIAVAAVGENGVIGSGDELPWHLPHESRRYRERVADDTVVLGRKTFEMFEELPGARQLVLSRSERSFEAETATHAASVDAAIDLARERGDPVLYVLGGAGVYEAFLPRYDRMLLSRVDGEYEGDATFPAFDREAWTLVDETPYDGYTLETWEPAA</sequence>
<dbReference type="PANTHER" id="PTHR48069">
    <property type="entry name" value="DIHYDROFOLATE REDUCTASE"/>
    <property type="match status" value="1"/>
</dbReference>
<dbReference type="InterPro" id="IPR024072">
    <property type="entry name" value="DHFR-like_dom_sf"/>
</dbReference>
<dbReference type="GO" id="GO:0046452">
    <property type="term" value="P:dihydrofolate metabolic process"/>
    <property type="evidence" value="ECO:0007669"/>
    <property type="project" value="TreeGrafter"/>
</dbReference>
<feature type="domain" description="DHFR" evidence="6">
    <location>
        <begin position="2"/>
        <end position="157"/>
    </location>
</feature>
<organism evidence="7 8">
    <name type="scientific">Halomicrobium mukohataei</name>
    <dbReference type="NCBI Taxonomy" id="57705"/>
    <lineage>
        <taxon>Archaea</taxon>
        <taxon>Methanobacteriati</taxon>
        <taxon>Methanobacteriota</taxon>
        <taxon>Stenosarchaea group</taxon>
        <taxon>Halobacteria</taxon>
        <taxon>Halobacteriales</taxon>
        <taxon>Haloarculaceae</taxon>
        <taxon>Halomicrobium</taxon>
    </lineage>
</organism>
<dbReference type="PROSITE" id="PS51330">
    <property type="entry name" value="DHFR_2"/>
    <property type="match status" value="1"/>
</dbReference>
<dbReference type="Pfam" id="PF00186">
    <property type="entry name" value="DHFR_1"/>
    <property type="match status" value="1"/>
</dbReference>
<dbReference type="GO" id="GO:0004146">
    <property type="term" value="F:dihydrofolate reductase activity"/>
    <property type="evidence" value="ECO:0007669"/>
    <property type="project" value="UniProtKB-EC"/>
</dbReference>
<evidence type="ECO:0000313" key="7">
    <source>
        <dbReference type="EMBL" id="QCD66065.1"/>
    </source>
</evidence>
<dbReference type="Proteomes" id="UP000297053">
    <property type="component" value="Chromosome"/>
</dbReference>
<dbReference type="InterPro" id="IPR012259">
    <property type="entry name" value="DHFR"/>
</dbReference>
<reference evidence="7 8" key="2">
    <citation type="submission" date="2019-04" db="EMBL/GenBank/DDBJ databases">
        <authorList>
            <person name="Yang S."/>
            <person name="Wei W."/>
        </authorList>
    </citation>
    <scope>NUCLEOTIDE SEQUENCE [LARGE SCALE GENOMIC DNA]</scope>
    <source>
        <strain evidence="8">ZP60</strain>
    </source>
</reference>
<evidence type="ECO:0000256" key="4">
    <source>
        <dbReference type="ARBA" id="ARBA00022857"/>
    </source>
</evidence>
<dbReference type="InterPro" id="IPR001796">
    <property type="entry name" value="DHFR_dom"/>
</dbReference>
<keyword evidence="4" id="KW-0521">NADP</keyword>
<accession>A0A4D6KFP6</accession>
<evidence type="ECO:0000256" key="2">
    <source>
        <dbReference type="ARBA" id="ARBA00012856"/>
    </source>
</evidence>
<dbReference type="GO" id="GO:0005829">
    <property type="term" value="C:cytosol"/>
    <property type="evidence" value="ECO:0007669"/>
    <property type="project" value="TreeGrafter"/>
</dbReference>
<dbReference type="RefSeq" id="WP_015762451.1">
    <property type="nucleotide sequence ID" value="NZ_CP039375.1"/>
</dbReference>
<dbReference type="Gene3D" id="3.40.430.10">
    <property type="entry name" value="Dihydrofolate Reductase, subunit A"/>
    <property type="match status" value="1"/>
</dbReference>
<dbReference type="OMA" id="LYMTKIH"/>
<dbReference type="AlphaFoldDB" id="A0A4D6KFP6"/>
<keyword evidence="5" id="KW-0560">Oxidoreductase</keyword>
<evidence type="ECO:0000256" key="3">
    <source>
        <dbReference type="ARBA" id="ARBA00022563"/>
    </source>
</evidence>
<dbReference type="SUPFAM" id="SSF53597">
    <property type="entry name" value="Dihydrofolate reductase-like"/>
    <property type="match status" value="1"/>
</dbReference>
<comment type="pathway">
    <text evidence="1">Cofactor biosynthesis; tetrahydrofolate biosynthesis; 5,6,7,8-tetrahydrofolate from 7,8-dihydrofolate: step 1/1.</text>
</comment>
<protein>
    <recommendedName>
        <fullName evidence="2">dihydrofolate reductase</fullName>
        <ecNumber evidence="2">1.5.1.3</ecNumber>
    </recommendedName>
</protein>
<dbReference type="EMBL" id="CP039375">
    <property type="protein sequence ID" value="QCD66065.1"/>
    <property type="molecule type" value="Genomic_DNA"/>
</dbReference>
<dbReference type="GeneID" id="42179388"/>
<dbReference type="PIRSF" id="PIRSF000194">
    <property type="entry name" value="DHFR"/>
    <property type="match status" value="1"/>
</dbReference>
<dbReference type="KEGG" id="halz:E5139_10590"/>
<dbReference type="PANTHER" id="PTHR48069:SF3">
    <property type="entry name" value="DIHYDROFOLATE REDUCTASE"/>
    <property type="match status" value="1"/>
</dbReference>
<keyword evidence="3" id="KW-0554">One-carbon metabolism</keyword>
<evidence type="ECO:0000256" key="1">
    <source>
        <dbReference type="ARBA" id="ARBA00004903"/>
    </source>
</evidence>
<dbReference type="GO" id="GO:0046654">
    <property type="term" value="P:tetrahydrofolate biosynthetic process"/>
    <property type="evidence" value="ECO:0007669"/>
    <property type="project" value="InterPro"/>
</dbReference>
<dbReference type="GO" id="GO:0046655">
    <property type="term" value="P:folic acid metabolic process"/>
    <property type="evidence" value="ECO:0007669"/>
    <property type="project" value="TreeGrafter"/>
</dbReference>
<evidence type="ECO:0000256" key="5">
    <source>
        <dbReference type="ARBA" id="ARBA00023002"/>
    </source>
</evidence>
<gene>
    <name evidence="7" type="ORF">E5139_10590</name>
</gene>
<name>A0A4D6KFP6_9EURY</name>
<proteinExistence type="predicted"/>
<dbReference type="GO" id="GO:0006730">
    <property type="term" value="P:one-carbon metabolic process"/>
    <property type="evidence" value="ECO:0007669"/>
    <property type="project" value="UniProtKB-KW"/>
</dbReference>
<dbReference type="EC" id="1.5.1.3" evidence="2"/>
<dbReference type="GO" id="GO:0050661">
    <property type="term" value="F:NADP binding"/>
    <property type="evidence" value="ECO:0007669"/>
    <property type="project" value="InterPro"/>
</dbReference>
<reference evidence="7 8" key="1">
    <citation type="submission" date="2019-04" db="EMBL/GenBank/DDBJ databases">
        <title>Complete genome sequence of Arthrobacter sp. ZXY-2 associated with effective atrazine degradation and salt adaptation.</title>
        <authorList>
            <person name="Zhao X."/>
        </authorList>
    </citation>
    <scope>NUCLEOTIDE SEQUENCE [LARGE SCALE GENOMIC DNA]</scope>
    <source>
        <strain evidence="8">ZP60</strain>
    </source>
</reference>
<dbReference type="CDD" id="cd00209">
    <property type="entry name" value="DHFR"/>
    <property type="match status" value="1"/>
</dbReference>
<evidence type="ECO:0000259" key="6">
    <source>
        <dbReference type="PROSITE" id="PS51330"/>
    </source>
</evidence>
<dbReference type="PRINTS" id="PR00070">
    <property type="entry name" value="DHFR"/>
</dbReference>
<evidence type="ECO:0000313" key="8">
    <source>
        <dbReference type="Proteomes" id="UP000297053"/>
    </source>
</evidence>